<dbReference type="InterPro" id="IPR020568">
    <property type="entry name" value="Ribosomal_Su5_D2-typ_SF"/>
</dbReference>
<keyword evidence="6" id="KW-0150">Chloroplast</keyword>
<dbReference type="InterPro" id="IPR000754">
    <property type="entry name" value="Ribosomal_uS9"/>
</dbReference>
<dbReference type="InterPro" id="IPR020574">
    <property type="entry name" value="Ribosomal_uS9_CS"/>
</dbReference>
<dbReference type="Pfam" id="PF00380">
    <property type="entry name" value="Ribosomal_S9"/>
    <property type="match status" value="1"/>
</dbReference>
<dbReference type="GO" id="GO:0006412">
    <property type="term" value="P:translation"/>
    <property type="evidence" value="ECO:0007669"/>
    <property type="project" value="UniProtKB-UniRule"/>
</dbReference>
<evidence type="ECO:0000313" key="6">
    <source>
        <dbReference type="EMBL" id="AYQ93371.1"/>
    </source>
</evidence>
<organism evidence="6">
    <name type="scientific">Lepocinclis tripteris</name>
    <dbReference type="NCBI Taxonomy" id="135494"/>
    <lineage>
        <taxon>Eukaryota</taxon>
        <taxon>Discoba</taxon>
        <taxon>Euglenozoa</taxon>
        <taxon>Euglenida</taxon>
        <taxon>Spirocuta</taxon>
        <taxon>Euglenophyceae</taxon>
        <taxon>Euglenales</taxon>
        <taxon>Phacaceae</taxon>
        <taxon>Lepocinclis</taxon>
    </lineage>
</organism>
<evidence type="ECO:0000256" key="2">
    <source>
        <dbReference type="ARBA" id="ARBA00022980"/>
    </source>
</evidence>
<dbReference type="PROSITE" id="PS00360">
    <property type="entry name" value="RIBOSOMAL_S9"/>
    <property type="match status" value="1"/>
</dbReference>
<keyword evidence="6" id="KW-0934">Plastid</keyword>
<dbReference type="NCBIfam" id="NF001099">
    <property type="entry name" value="PRK00132.1"/>
    <property type="match status" value="1"/>
</dbReference>
<dbReference type="InterPro" id="IPR023035">
    <property type="entry name" value="Ribosomal_uS9_bac/plastid"/>
</dbReference>
<sequence length="132" mass="14956">MEKKLYKNVGRRKSSIATIRMSVGSGNIVINGKDIQNYFNFNAKVILSCKAPLLISNLDSKFDFDVLVNGGGIMGQVYAIRLALARVLFNLVDQASIDNLKSYGFFNRDSRIKERRKYGLRKARKASQFSKR</sequence>
<evidence type="ECO:0000256" key="3">
    <source>
        <dbReference type="ARBA" id="ARBA00023274"/>
    </source>
</evidence>
<gene>
    <name evidence="4" type="primary">rps9</name>
</gene>
<accession>A0A3G3LKY9</accession>
<proteinExistence type="inferred from homology"/>
<dbReference type="PANTHER" id="PTHR21569:SF1">
    <property type="entry name" value="SMALL RIBOSOMAL SUBUNIT PROTEIN US9M"/>
    <property type="match status" value="1"/>
</dbReference>
<dbReference type="EMBL" id="MH898668">
    <property type="protein sequence ID" value="AYQ93371.1"/>
    <property type="molecule type" value="Genomic_DNA"/>
</dbReference>
<dbReference type="SUPFAM" id="SSF54211">
    <property type="entry name" value="Ribosomal protein S5 domain 2-like"/>
    <property type="match status" value="1"/>
</dbReference>
<name>A0A3G3LKY9_9EUGL</name>
<evidence type="ECO:0000256" key="4">
    <source>
        <dbReference type="HAMAP-Rule" id="MF_00532"/>
    </source>
</evidence>
<dbReference type="AlphaFoldDB" id="A0A3G3LKY9"/>
<geneLocation type="chloroplast" evidence="6"/>
<dbReference type="GO" id="GO:0003723">
    <property type="term" value="F:RNA binding"/>
    <property type="evidence" value="ECO:0007669"/>
    <property type="project" value="TreeGrafter"/>
</dbReference>
<comment type="subcellular location">
    <subcellularLocation>
        <location evidence="4">Plastid</location>
        <location evidence="4">Chloroplast</location>
    </subcellularLocation>
</comment>
<keyword evidence="2 4" id="KW-0689">Ribosomal protein</keyword>
<protein>
    <recommendedName>
        <fullName evidence="4">Small ribosomal subunit protein uS9c</fullName>
    </recommendedName>
</protein>
<comment type="similarity">
    <text evidence="1 4 5">Belongs to the universal ribosomal protein uS9 family.</text>
</comment>
<dbReference type="GO" id="GO:0009507">
    <property type="term" value="C:chloroplast"/>
    <property type="evidence" value="ECO:0007669"/>
    <property type="project" value="UniProtKB-SubCell"/>
</dbReference>
<keyword evidence="3 4" id="KW-0687">Ribonucleoprotein</keyword>
<evidence type="ECO:0000256" key="1">
    <source>
        <dbReference type="ARBA" id="ARBA00005251"/>
    </source>
</evidence>
<dbReference type="Gene3D" id="3.30.230.10">
    <property type="match status" value="1"/>
</dbReference>
<dbReference type="PANTHER" id="PTHR21569">
    <property type="entry name" value="RIBOSOMAL PROTEIN S9"/>
    <property type="match status" value="1"/>
</dbReference>
<dbReference type="GO" id="GO:0015935">
    <property type="term" value="C:small ribosomal subunit"/>
    <property type="evidence" value="ECO:0007669"/>
    <property type="project" value="TreeGrafter"/>
</dbReference>
<dbReference type="InterPro" id="IPR014721">
    <property type="entry name" value="Ribsml_uS5_D2-typ_fold_subgr"/>
</dbReference>
<dbReference type="HAMAP" id="MF_00532_B">
    <property type="entry name" value="Ribosomal_uS9_B"/>
    <property type="match status" value="1"/>
</dbReference>
<reference evidence="6" key="1">
    <citation type="journal article" date="2018" name="Sci. Rep.">
        <title>Dynamic evolution of inverted repeats in Euglenophyta plastid genomes.</title>
        <authorList>
            <person name="Karnkowska A."/>
            <person name="Bennett M.S."/>
            <person name="Triemer R.E."/>
        </authorList>
    </citation>
    <scope>NUCLEOTIDE SEQUENCE</scope>
</reference>
<evidence type="ECO:0000256" key="5">
    <source>
        <dbReference type="RuleBase" id="RU003815"/>
    </source>
</evidence>
<dbReference type="GO" id="GO:0003735">
    <property type="term" value="F:structural constituent of ribosome"/>
    <property type="evidence" value="ECO:0007669"/>
    <property type="project" value="InterPro"/>
</dbReference>